<dbReference type="OrthoDB" id="10063195at2759"/>
<dbReference type="EMBL" id="JAIZAY010000010">
    <property type="protein sequence ID" value="KAJ8034871.1"/>
    <property type="molecule type" value="Genomic_DNA"/>
</dbReference>
<organism evidence="1 2">
    <name type="scientific">Holothuria leucospilota</name>
    <name type="common">Black long sea cucumber</name>
    <name type="synonym">Mertensiothuria leucospilota</name>
    <dbReference type="NCBI Taxonomy" id="206669"/>
    <lineage>
        <taxon>Eukaryota</taxon>
        <taxon>Metazoa</taxon>
        <taxon>Echinodermata</taxon>
        <taxon>Eleutherozoa</taxon>
        <taxon>Echinozoa</taxon>
        <taxon>Holothuroidea</taxon>
        <taxon>Aspidochirotacea</taxon>
        <taxon>Aspidochirotida</taxon>
        <taxon>Holothuriidae</taxon>
        <taxon>Holothuria</taxon>
    </lineage>
</organism>
<evidence type="ECO:0000313" key="1">
    <source>
        <dbReference type="EMBL" id="KAJ8034871.1"/>
    </source>
</evidence>
<protein>
    <recommendedName>
        <fullName evidence="3">Reverse transcriptase domain-containing protein</fullName>
    </recommendedName>
</protein>
<sequence>MMFSDMLTDAFRDSQDGIKIKYRTDKLFNIRRMQAATKDRENCIRDLFADDCVLNATNEHTMQLEMDRFSTECDNFGLTISTKKTEVMYQPAPGKPYTNL</sequence>
<evidence type="ECO:0008006" key="3">
    <source>
        <dbReference type="Google" id="ProtNLM"/>
    </source>
</evidence>
<proteinExistence type="predicted"/>
<comment type="caution">
    <text evidence="1">The sequence shown here is derived from an EMBL/GenBank/DDBJ whole genome shotgun (WGS) entry which is preliminary data.</text>
</comment>
<keyword evidence="2" id="KW-1185">Reference proteome</keyword>
<dbReference type="Proteomes" id="UP001152320">
    <property type="component" value="Chromosome 10"/>
</dbReference>
<dbReference type="AlphaFoldDB" id="A0A9Q1BXU6"/>
<evidence type="ECO:0000313" key="2">
    <source>
        <dbReference type="Proteomes" id="UP001152320"/>
    </source>
</evidence>
<reference evidence="1" key="1">
    <citation type="submission" date="2021-10" db="EMBL/GenBank/DDBJ databases">
        <title>Tropical sea cucumber genome reveals ecological adaptation and Cuvierian tubules defense mechanism.</title>
        <authorList>
            <person name="Chen T."/>
        </authorList>
    </citation>
    <scope>NUCLEOTIDE SEQUENCE</scope>
    <source>
        <strain evidence="1">Nanhai2018</strain>
        <tissue evidence="1">Muscle</tissue>
    </source>
</reference>
<gene>
    <name evidence="1" type="ORF">HOLleu_21889</name>
</gene>
<name>A0A9Q1BXU6_HOLLE</name>
<accession>A0A9Q1BXU6</accession>